<proteinExistence type="predicted"/>
<evidence type="ECO:0000256" key="8">
    <source>
        <dbReference type="SAM" id="MobiDB-lite"/>
    </source>
</evidence>
<dbReference type="InterPro" id="IPR058719">
    <property type="entry name" value="WHD_LYAR"/>
</dbReference>
<dbReference type="Gramene" id="ONK54900">
    <property type="protein sequence ID" value="ONK54900"/>
    <property type="gene ID" value="A4U43_UnF9940"/>
</dbReference>
<feature type="region of interest" description="Disordered" evidence="8">
    <location>
        <begin position="120"/>
        <end position="194"/>
    </location>
</feature>
<dbReference type="Gene3D" id="3.30.1490.490">
    <property type="match status" value="1"/>
</dbReference>
<protein>
    <recommendedName>
        <fullName evidence="9">U1-type domain-containing protein</fullName>
    </recommendedName>
</protein>
<evidence type="ECO:0000256" key="5">
    <source>
        <dbReference type="ARBA" id="ARBA00022833"/>
    </source>
</evidence>
<dbReference type="PROSITE" id="PS51804">
    <property type="entry name" value="ZF_C2HC_LYAR"/>
    <property type="match status" value="2"/>
</dbReference>
<dbReference type="InterPro" id="IPR013087">
    <property type="entry name" value="Znf_C2H2_type"/>
</dbReference>
<evidence type="ECO:0000313" key="10">
    <source>
        <dbReference type="EMBL" id="ONK54900.1"/>
    </source>
</evidence>
<dbReference type="Pfam" id="PF25879">
    <property type="entry name" value="WHD_LYAR"/>
    <property type="match status" value="1"/>
</dbReference>
<dbReference type="OrthoDB" id="21474at2759"/>
<reference evidence="11" key="1">
    <citation type="journal article" date="2017" name="Nat. Commun.">
        <title>The asparagus genome sheds light on the origin and evolution of a young Y chromosome.</title>
        <authorList>
            <person name="Harkess A."/>
            <person name="Zhou J."/>
            <person name="Xu C."/>
            <person name="Bowers J.E."/>
            <person name="Van der Hulst R."/>
            <person name="Ayyampalayam S."/>
            <person name="Mercati F."/>
            <person name="Riccardi P."/>
            <person name="McKain M.R."/>
            <person name="Kakrana A."/>
            <person name="Tang H."/>
            <person name="Ray J."/>
            <person name="Groenendijk J."/>
            <person name="Arikit S."/>
            <person name="Mathioni S.M."/>
            <person name="Nakano M."/>
            <person name="Shan H."/>
            <person name="Telgmann-Rauber A."/>
            <person name="Kanno A."/>
            <person name="Yue Z."/>
            <person name="Chen H."/>
            <person name="Li W."/>
            <person name="Chen Y."/>
            <person name="Xu X."/>
            <person name="Zhang Y."/>
            <person name="Luo S."/>
            <person name="Chen H."/>
            <person name="Gao J."/>
            <person name="Mao Z."/>
            <person name="Pires J.C."/>
            <person name="Luo M."/>
            <person name="Kudrna D."/>
            <person name="Wing R.A."/>
            <person name="Meyers B.C."/>
            <person name="Yi K."/>
            <person name="Kong H."/>
            <person name="Lavrijsen P."/>
            <person name="Sunseri F."/>
            <person name="Falavigna A."/>
            <person name="Ye Y."/>
            <person name="Leebens-Mack J.H."/>
            <person name="Chen G."/>
        </authorList>
    </citation>
    <scope>NUCLEOTIDE SEQUENCE [LARGE SCALE GENOMIC DNA]</scope>
    <source>
        <strain evidence="11">cv. DH0086</strain>
    </source>
</reference>
<keyword evidence="2" id="KW-0479">Metal-binding</keyword>
<sequence>MVWFQCEDCGENLKKPKLANHFRLCSAYKLSCIDCGKMFDQESVQSHTQCMTEAEKYGPKGQGNVSNNGQTKIEKPKKNSDVDINVGLSSHAPWFCSLCNTNATSKQALLLHADGKKHRAKARAFHASQKQSSQTEETTPKVKEAVADDQLVKSVEGNGSSNKVQESDLSKDSDAQITRDDKDNQKKRKVEGKNAADLTNGEVIQAGDYEASKRKTKKKKSVDESLISEEQEDKQRVKSVHGKIRWKKLVTSTLKSSDGVMKIKKLQKLILKGLKESGVTEDEELLRDKLMQEINSTNRFSIENKRICLVGKTGES</sequence>
<keyword evidence="5" id="KW-0862">Zinc</keyword>
<dbReference type="InterPro" id="IPR036236">
    <property type="entry name" value="Znf_C2H2_sf"/>
</dbReference>
<evidence type="ECO:0000313" key="11">
    <source>
        <dbReference type="Proteomes" id="UP000243459"/>
    </source>
</evidence>
<keyword evidence="6" id="KW-0539">Nucleus</keyword>
<feature type="domain" description="U1-type" evidence="9">
    <location>
        <begin position="91"/>
        <end position="125"/>
    </location>
</feature>
<dbReference type="EMBL" id="KV863994">
    <property type="protein sequence ID" value="ONK54900.1"/>
    <property type="molecule type" value="Genomic_DNA"/>
</dbReference>
<dbReference type="PANTHER" id="PTHR13100:SF10">
    <property type="entry name" value="CELL GROWTH-REGULATING NUCLEOLAR PROTEIN"/>
    <property type="match status" value="1"/>
</dbReference>
<evidence type="ECO:0000259" key="9">
    <source>
        <dbReference type="SMART" id="SM00451"/>
    </source>
</evidence>
<name>A0A1R3L5L0_ASPOF</name>
<dbReference type="FunFam" id="3.30.1490.490:FF:000001">
    <property type="entry name" value="cell growth-regulating nucleolar protein-like"/>
    <property type="match status" value="1"/>
</dbReference>
<evidence type="ECO:0000256" key="1">
    <source>
        <dbReference type="ARBA" id="ARBA00004123"/>
    </source>
</evidence>
<dbReference type="GO" id="GO:0008270">
    <property type="term" value="F:zinc ion binding"/>
    <property type="evidence" value="ECO:0007669"/>
    <property type="project" value="UniProtKB-KW"/>
</dbReference>
<keyword evidence="11" id="KW-1185">Reference proteome</keyword>
<comment type="subcellular location">
    <subcellularLocation>
        <location evidence="1">Nucleus</location>
    </subcellularLocation>
</comment>
<accession>A0A1R3L5L0</accession>
<evidence type="ECO:0000256" key="6">
    <source>
        <dbReference type="ARBA" id="ARBA00023242"/>
    </source>
</evidence>
<dbReference type="InterPro" id="IPR014898">
    <property type="entry name" value="Znf_C2H2_LYAR"/>
</dbReference>
<feature type="region of interest" description="Disordered" evidence="8">
    <location>
        <begin position="210"/>
        <end position="231"/>
    </location>
</feature>
<dbReference type="GO" id="GO:0006364">
    <property type="term" value="P:rRNA processing"/>
    <property type="evidence" value="ECO:0007669"/>
    <property type="project" value="TreeGrafter"/>
</dbReference>
<organism evidence="10 11">
    <name type="scientific">Asparagus officinalis</name>
    <name type="common">Garden asparagus</name>
    <dbReference type="NCBI Taxonomy" id="4686"/>
    <lineage>
        <taxon>Eukaryota</taxon>
        <taxon>Viridiplantae</taxon>
        <taxon>Streptophyta</taxon>
        <taxon>Embryophyta</taxon>
        <taxon>Tracheophyta</taxon>
        <taxon>Spermatophyta</taxon>
        <taxon>Magnoliopsida</taxon>
        <taxon>Liliopsida</taxon>
        <taxon>Asparagales</taxon>
        <taxon>Asparagaceae</taxon>
        <taxon>Asparagoideae</taxon>
        <taxon>Asparagus</taxon>
    </lineage>
</organism>
<evidence type="ECO:0000256" key="2">
    <source>
        <dbReference type="ARBA" id="ARBA00022723"/>
    </source>
</evidence>
<evidence type="ECO:0000256" key="3">
    <source>
        <dbReference type="ARBA" id="ARBA00022737"/>
    </source>
</evidence>
<dbReference type="FunFam" id="3.30.160.60:FF:001583">
    <property type="entry name" value="UBP1-associated proteins 1C"/>
    <property type="match status" value="1"/>
</dbReference>
<feature type="compositionally biased region" description="Polar residues" evidence="8">
    <location>
        <begin position="128"/>
        <end position="137"/>
    </location>
</feature>
<keyword evidence="4 7" id="KW-0863">Zinc-finger</keyword>
<dbReference type="Gene3D" id="3.30.160.60">
    <property type="entry name" value="Classic Zinc Finger"/>
    <property type="match status" value="1"/>
</dbReference>
<dbReference type="Pfam" id="PF08790">
    <property type="entry name" value="zf-LYAR"/>
    <property type="match status" value="1"/>
</dbReference>
<gene>
    <name evidence="10" type="ORF">A4U43_UnF9940</name>
</gene>
<dbReference type="PANTHER" id="PTHR13100">
    <property type="entry name" value="CELL GROWTH-REGULATING NUCLEOLAR PROTEIN LYAR"/>
    <property type="match status" value="1"/>
</dbReference>
<dbReference type="GO" id="GO:0000122">
    <property type="term" value="P:negative regulation of transcription by RNA polymerase II"/>
    <property type="evidence" value="ECO:0007669"/>
    <property type="project" value="TreeGrafter"/>
</dbReference>
<dbReference type="InterPro" id="IPR003604">
    <property type="entry name" value="Matrin/U1-like-C_Znf_C2H2"/>
</dbReference>
<evidence type="ECO:0000256" key="4">
    <source>
        <dbReference type="ARBA" id="ARBA00022771"/>
    </source>
</evidence>
<dbReference type="SUPFAM" id="SSF57667">
    <property type="entry name" value="beta-beta-alpha zinc fingers"/>
    <property type="match status" value="3"/>
</dbReference>
<feature type="region of interest" description="Disordered" evidence="8">
    <location>
        <begin position="59"/>
        <end position="78"/>
    </location>
</feature>
<dbReference type="Pfam" id="PF12874">
    <property type="entry name" value="zf-met"/>
    <property type="match status" value="1"/>
</dbReference>
<dbReference type="OMA" id="QNWIKNS"/>
<evidence type="ECO:0000256" key="7">
    <source>
        <dbReference type="PROSITE-ProRule" id="PRU01145"/>
    </source>
</evidence>
<dbReference type="Proteomes" id="UP000243459">
    <property type="component" value="Unassembled WGS sequence"/>
</dbReference>
<keyword evidence="3" id="KW-0677">Repeat</keyword>
<dbReference type="InterPro" id="IPR039999">
    <property type="entry name" value="LYAR"/>
</dbReference>
<dbReference type="SMART" id="SM00451">
    <property type="entry name" value="ZnF_U1"/>
    <property type="match status" value="1"/>
</dbReference>
<dbReference type="GO" id="GO:0003677">
    <property type="term" value="F:DNA binding"/>
    <property type="evidence" value="ECO:0007669"/>
    <property type="project" value="InterPro"/>
</dbReference>
<feature type="compositionally biased region" description="Basic and acidic residues" evidence="8">
    <location>
        <begin position="165"/>
        <end position="184"/>
    </location>
</feature>
<dbReference type="GO" id="GO:0005730">
    <property type="term" value="C:nucleolus"/>
    <property type="evidence" value="ECO:0007669"/>
    <property type="project" value="TreeGrafter"/>
</dbReference>
<dbReference type="AlphaFoldDB" id="A0A1R3L5L0"/>